<dbReference type="GO" id="GO:0032259">
    <property type="term" value="P:methylation"/>
    <property type="evidence" value="ECO:0007669"/>
    <property type="project" value="UniProtKB-KW"/>
</dbReference>
<accession>A0A1H1W2I1</accession>
<keyword evidence="4 8" id="KW-0808">Transferase</keyword>
<dbReference type="Proteomes" id="UP000893823">
    <property type="component" value="Unassembled WGS sequence"/>
</dbReference>
<evidence type="ECO:0000256" key="6">
    <source>
        <dbReference type="ARBA" id="ARBA00047942"/>
    </source>
</evidence>
<dbReference type="GO" id="GO:0043565">
    <property type="term" value="F:sequence-specific DNA binding"/>
    <property type="evidence" value="ECO:0007669"/>
    <property type="project" value="TreeGrafter"/>
</dbReference>
<dbReference type="Gene3D" id="3.40.50.150">
    <property type="entry name" value="Vaccinia Virus protein VP39"/>
    <property type="match status" value="1"/>
</dbReference>
<dbReference type="GO" id="GO:1904047">
    <property type="term" value="F:S-adenosyl-L-methionine binding"/>
    <property type="evidence" value="ECO:0007669"/>
    <property type="project" value="TreeGrafter"/>
</dbReference>
<protein>
    <recommendedName>
        <fullName evidence="2">site-specific DNA-methyltransferase (adenine-specific)</fullName>
        <ecNumber evidence="2">2.1.1.72</ecNumber>
    </recommendedName>
</protein>
<keyword evidence="3 9" id="KW-0489">Methyltransferase</keyword>
<dbReference type="PRINTS" id="PR00505">
    <property type="entry name" value="D12N6MTFRASE"/>
</dbReference>
<reference evidence="9" key="1">
    <citation type="submission" date="2016-10" db="EMBL/GenBank/DDBJ databases">
        <authorList>
            <person name="de Groot N.N."/>
        </authorList>
    </citation>
    <scope>NUCLEOTIDE SEQUENCE [LARGE SCALE GENOMIC DNA]</scope>
    <source>
        <strain evidence="9">CPCC 202695</strain>
    </source>
</reference>
<proteinExistence type="inferred from homology"/>
<feature type="binding site" evidence="7">
    <location>
        <position position="33"/>
    </location>
    <ligand>
        <name>S-adenosyl-L-methionine</name>
        <dbReference type="ChEBI" id="CHEBI:59789"/>
    </ligand>
</feature>
<evidence type="ECO:0000256" key="7">
    <source>
        <dbReference type="PIRSR" id="PIRSR000398-1"/>
    </source>
</evidence>
<reference evidence="8" key="3">
    <citation type="submission" date="2022-06" db="EMBL/GenBank/DDBJ databases">
        <title>Genomic Encyclopedia of Type Strains, Phase III (KMG-III): the genomes of soil and plant-associated and newly described type strains.</title>
        <authorList>
            <person name="Whitman W."/>
        </authorList>
    </citation>
    <scope>NUCLEOTIDE SEQUENCE</scope>
    <source>
        <strain evidence="8">CPCC 202695</strain>
    </source>
</reference>
<dbReference type="InterPro" id="IPR012263">
    <property type="entry name" value="M_m6A_EcoRV"/>
</dbReference>
<dbReference type="REBASE" id="162993">
    <property type="entry name" value="M.Afl202695ORF2143P"/>
</dbReference>
<keyword evidence="5" id="KW-0949">S-adenosyl-L-methionine</keyword>
<reference evidence="10" key="2">
    <citation type="submission" date="2016-10" db="EMBL/GenBank/DDBJ databases">
        <authorList>
            <person name="Varghese N."/>
            <person name="Submissions S."/>
        </authorList>
    </citation>
    <scope>NUCLEOTIDE SEQUENCE [LARGE SCALE GENOMIC DNA]</scope>
    <source>
        <strain evidence="10">CPCC 202695</strain>
    </source>
</reference>
<sequence length="290" mass="32896">MTASTDTAVDLAERARSVAAERIPPFLRWAGGKRWLVPQILRLTSGIEVKRYHEPFVGGGSVFFALPRLEEAVLSDLNTDLIEVYREVRDHPMDIHDRLERYENTRDHYYAARAASPVDAIDRAARFIYLNHTSFNGIFRVNLRGEYNVPFGNRKSVNIPDRAALRAASERLKGARLNAADFERALGDVREGDLVFLDPPYTVAHNNNGFVKYNQHLFSFDDQRRLAESVRTLVEIGARYILTNAAHHSIDELFSTHGRRLTVSRRNVIAGKAAARGSAEEYLFTNIEEL</sequence>
<dbReference type="InterPro" id="IPR029063">
    <property type="entry name" value="SAM-dependent_MTases_sf"/>
</dbReference>
<dbReference type="OrthoDB" id="9805629at2"/>
<dbReference type="GO" id="GO:0009007">
    <property type="term" value="F:site-specific DNA-methyltransferase (adenine-specific) activity"/>
    <property type="evidence" value="ECO:0007669"/>
    <property type="project" value="UniProtKB-EC"/>
</dbReference>
<dbReference type="SUPFAM" id="SSF53335">
    <property type="entry name" value="S-adenosyl-L-methionine-dependent methyltransferases"/>
    <property type="match status" value="1"/>
</dbReference>
<dbReference type="GO" id="GO:0006298">
    <property type="term" value="P:mismatch repair"/>
    <property type="evidence" value="ECO:0007669"/>
    <property type="project" value="TreeGrafter"/>
</dbReference>
<evidence type="ECO:0000313" key="8">
    <source>
        <dbReference type="EMBL" id="MCP2366071.1"/>
    </source>
</evidence>
<evidence type="ECO:0000256" key="1">
    <source>
        <dbReference type="ARBA" id="ARBA00006594"/>
    </source>
</evidence>
<dbReference type="STRING" id="589382.SAMN04489721_2143"/>
<dbReference type="PIRSF" id="PIRSF000398">
    <property type="entry name" value="M_m6A_EcoRV"/>
    <property type="match status" value="1"/>
</dbReference>
<evidence type="ECO:0000313" key="10">
    <source>
        <dbReference type="Proteomes" id="UP000199482"/>
    </source>
</evidence>
<dbReference type="GO" id="GO:0009307">
    <property type="term" value="P:DNA restriction-modification system"/>
    <property type="evidence" value="ECO:0007669"/>
    <property type="project" value="InterPro"/>
</dbReference>
<gene>
    <name evidence="8" type="ORF">BCL57_000213</name>
    <name evidence="9" type="ORF">SAMN04489721_2143</name>
</gene>
<dbReference type="RefSeq" id="WP_092672029.1">
    <property type="nucleotide sequence ID" value="NZ_BMDN01000001.1"/>
</dbReference>
<feature type="binding site" evidence="7">
    <location>
        <position position="76"/>
    </location>
    <ligand>
        <name>S-adenosyl-L-methionine</name>
        <dbReference type="ChEBI" id="CHEBI:59789"/>
    </ligand>
</feature>
<evidence type="ECO:0000256" key="4">
    <source>
        <dbReference type="ARBA" id="ARBA00022679"/>
    </source>
</evidence>
<dbReference type="Pfam" id="PF02086">
    <property type="entry name" value="MethyltransfD12"/>
    <property type="match status" value="1"/>
</dbReference>
<evidence type="ECO:0000256" key="5">
    <source>
        <dbReference type="ARBA" id="ARBA00022691"/>
    </source>
</evidence>
<dbReference type="EC" id="2.1.1.72" evidence="2"/>
<feature type="binding site" evidence="7">
    <location>
        <position position="198"/>
    </location>
    <ligand>
        <name>S-adenosyl-L-methionine</name>
        <dbReference type="ChEBI" id="CHEBI:59789"/>
    </ligand>
</feature>
<dbReference type="Proteomes" id="UP000199482">
    <property type="component" value="Chromosome I"/>
</dbReference>
<evidence type="ECO:0000256" key="2">
    <source>
        <dbReference type="ARBA" id="ARBA00011900"/>
    </source>
</evidence>
<dbReference type="InterPro" id="IPR012327">
    <property type="entry name" value="MeTrfase_D12"/>
</dbReference>
<comment type="catalytic activity">
    <reaction evidence="6">
        <text>a 2'-deoxyadenosine in DNA + S-adenosyl-L-methionine = an N(6)-methyl-2'-deoxyadenosine in DNA + S-adenosyl-L-homocysteine + H(+)</text>
        <dbReference type="Rhea" id="RHEA:15197"/>
        <dbReference type="Rhea" id="RHEA-COMP:12418"/>
        <dbReference type="Rhea" id="RHEA-COMP:12419"/>
        <dbReference type="ChEBI" id="CHEBI:15378"/>
        <dbReference type="ChEBI" id="CHEBI:57856"/>
        <dbReference type="ChEBI" id="CHEBI:59789"/>
        <dbReference type="ChEBI" id="CHEBI:90615"/>
        <dbReference type="ChEBI" id="CHEBI:90616"/>
        <dbReference type="EC" id="2.1.1.72"/>
    </reaction>
</comment>
<evidence type="ECO:0000256" key="3">
    <source>
        <dbReference type="ARBA" id="ARBA00022603"/>
    </source>
</evidence>
<dbReference type="EMBL" id="SODL02000001">
    <property type="protein sequence ID" value="MCP2366071.1"/>
    <property type="molecule type" value="Genomic_DNA"/>
</dbReference>
<comment type="similarity">
    <text evidence="1">Belongs to the N(4)/N(6)-methyltransferase family.</text>
</comment>
<feature type="binding site" evidence="7">
    <location>
        <position position="29"/>
    </location>
    <ligand>
        <name>S-adenosyl-L-methionine</name>
        <dbReference type="ChEBI" id="CHEBI:59789"/>
    </ligand>
</feature>
<dbReference type="InterPro" id="IPR023095">
    <property type="entry name" value="Ade_MeTrfase_dom_2"/>
</dbReference>
<evidence type="ECO:0000313" key="11">
    <source>
        <dbReference type="Proteomes" id="UP000893823"/>
    </source>
</evidence>
<keyword evidence="11" id="KW-1185">Reference proteome</keyword>
<dbReference type="NCBIfam" id="TIGR00571">
    <property type="entry name" value="dam"/>
    <property type="match status" value="1"/>
</dbReference>
<dbReference type="Gene3D" id="1.10.1020.10">
    <property type="entry name" value="Adenine-specific Methyltransferase, Domain 2"/>
    <property type="match status" value="1"/>
</dbReference>
<dbReference type="AlphaFoldDB" id="A0A1H1W2I1"/>
<name>A0A1H1W2I1_9MICO</name>
<dbReference type="PANTHER" id="PTHR30481">
    <property type="entry name" value="DNA ADENINE METHYLASE"/>
    <property type="match status" value="1"/>
</dbReference>
<dbReference type="PANTHER" id="PTHR30481:SF3">
    <property type="entry name" value="DNA ADENINE METHYLASE"/>
    <property type="match status" value="1"/>
</dbReference>
<organism evidence="9 10">
    <name type="scientific">Agromyces flavus</name>
    <dbReference type="NCBI Taxonomy" id="589382"/>
    <lineage>
        <taxon>Bacteria</taxon>
        <taxon>Bacillati</taxon>
        <taxon>Actinomycetota</taxon>
        <taxon>Actinomycetes</taxon>
        <taxon>Micrococcales</taxon>
        <taxon>Microbacteriaceae</taxon>
        <taxon>Agromyces</taxon>
    </lineage>
</organism>
<evidence type="ECO:0000313" key="9">
    <source>
        <dbReference type="EMBL" id="SDS91327.1"/>
    </source>
</evidence>
<dbReference type="EMBL" id="LT629755">
    <property type="protein sequence ID" value="SDS91327.1"/>
    <property type="molecule type" value="Genomic_DNA"/>
</dbReference>